<dbReference type="Pfam" id="PF09175">
    <property type="entry name" value="Vit_b-sht_shell"/>
    <property type="match status" value="1"/>
</dbReference>
<dbReference type="InterPro" id="IPR047898">
    <property type="entry name" value="DIAC_cat"/>
</dbReference>
<dbReference type="Gene3D" id="3.20.20.80">
    <property type="entry name" value="Glycosidases"/>
    <property type="match status" value="1"/>
</dbReference>
<feature type="compositionally biased region" description="Low complexity" evidence="10">
    <location>
        <begin position="411"/>
        <end position="428"/>
    </location>
</feature>
<evidence type="ECO:0000313" key="13">
    <source>
        <dbReference type="EMBL" id="RLW06016.1"/>
    </source>
</evidence>
<feature type="region of interest" description="Disordered" evidence="10">
    <location>
        <begin position="369"/>
        <end position="447"/>
    </location>
</feature>
<evidence type="ECO:0000256" key="3">
    <source>
        <dbReference type="ARBA" id="ARBA00022729"/>
    </source>
</evidence>
<reference evidence="13 14" key="1">
    <citation type="journal article" date="2018" name="Proc. R. Soc. B">
        <title>A non-coding region near Follistatin controls head colour polymorphism in the Gouldian finch.</title>
        <authorList>
            <person name="Toomey M.B."/>
            <person name="Marques C.I."/>
            <person name="Andrade P."/>
            <person name="Araujo P.M."/>
            <person name="Sabatino S."/>
            <person name="Gazda M.A."/>
            <person name="Afonso S."/>
            <person name="Lopes R.J."/>
            <person name="Corbo J.C."/>
            <person name="Carneiro M."/>
        </authorList>
    </citation>
    <scope>NUCLEOTIDE SEQUENCE [LARGE SCALE GENOMIC DNA]</scope>
    <source>
        <strain evidence="13">Red01</strain>
        <tissue evidence="13">Muscle</tissue>
    </source>
</reference>
<dbReference type="InterPro" id="IPR011583">
    <property type="entry name" value="Chitinase_II/V-like_cat"/>
</dbReference>
<accession>A0A3L8SPT1</accession>
<sequence length="1273" mass="140647">MMMSLAGSSDWQPVMKKVVEEVQRGVSGRWTLPVVVGEMRHIVPTIAGLPLELGLCGAAVAQAAADVDVKVSPPVSDNFKPSQLWETKMDIHADIRPKAYFHMIAMMGINTQYLQSGFEYHAEFSANTTMKFDARINMKEKNLKIETLPCRQEVELAAVRSEVYAISRNMEEVDSEKKSQIFPKGEIPSVSDQLLQSTEGSSKPGSWKQNRIPNVISKGYQQGSEEVHHNSAGRRFYAHRFCKKFESLGCSTCLSLKSQNSAVLRNTYLHKLFGEFEAKIILKPVHPDADIDKIQLEVQAGSKAASKIIEVSSSGSKEEGEASPYEDIQAKLKKILGIEDVFMAANKTRRRTKRINREYKTADTGLWAEPSIPHLSSSSSSSAASSADGRQPGDHHGKDEIKQSGKKRGSKSSSGSSASSKACSSSSSQEDHSGDRHCSGDSEQQANPPVYQLLFKPADEQDTGGEILNISISSSSSSATDEDFSRAMSQPEFLGDSKPPILAAVLRAIHRNQQPTGLQLVLYTDTQPKRWRIQMFGSSITGPSRWKLCADASVINYRKVSGSLKWGKDCQDYQIATQIATGQFAAYPAMQMKLEWLKVPSIIRTTARWFYSFLPGAAYVLGLSQKEQLGPSHQATLVMALTSPRTCDIVFKLPELTIYDTAISLPLPVPSHPGTPTAASPSSAWKVFSQATFSLIESLKGHCTVFQNKITTFNGVEFNYSMPANCYHVLVQDCSPELKFLVMVKRLEESADLTAVNVRLASHEVDMYVSNGLIQLKINGVQVPKDLPYASNSAASMLISSEKKGLTLKAPDYGIDKLYYDGHRLEIQLALWMAGKTCGICGKYDAEIEREYQTPSGYLAKDAVSFGHSWIISEDPCAGACKLQRKLVKSEKPISFEKSAAKCFSVEPVLRCVKGCSATQTVPVSVGFHCVPADSALSLDGQPRLDQKSEDAVFVFDVGKETWKSYDWSKITTVAAFGKYDPELMCYAHSKGSRIVLKGDVPLQEIVDPAKRAAWISQQVDLAKKQYMDGINIDIEQEVNETSPEYYALTELVKETTDAFHREIAGSQVTFDVAWSPACIDKRCYNYTGIAEACDFLFVMSYDEQSQIWTDCIAKANAPYLQTVAGYEEYIAMGIDPKKLVMGVPWYGYDYVCQNLSMDHVCSLPKVPFRGAPCSDAAGSQVPYSAIMKQVNSSLSGVLWDEVQKAPFYEYKDSVGQFHQVWFDDPQSISLKAAYVKSRGLRGIGMWNGNSLDYSRESVAEQQTQAMWQALTP</sequence>
<keyword evidence="7" id="KW-0326">Glycosidase</keyword>
<organism evidence="13 14">
    <name type="scientific">Chloebia gouldiae</name>
    <name type="common">Gouldian finch</name>
    <name type="synonym">Erythrura gouldiae</name>
    <dbReference type="NCBI Taxonomy" id="44316"/>
    <lineage>
        <taxon>Eukaryota</taxon>
        <taxon>Metazoa</taxon>
        <taxon>Chordata</taxon>
        <taxon>Craniata</taxon>
        <taxon>Vertebrata</taxon>
        <taxon>Euteleostomi</taxon>
        <taxon>Archelosauria</taxon>
        <taxon>Archosauria</taxon>
        <taxon>Dinosauria</taxon>
        <taxon>Saurischia</taxon>
        <taxon>Theropoda</taxon>
        <taxon>Coelurosauria</taxon>
        <taxon>Aves</taxon>
        <taxon>Neognathae</taxon>
        <taxon>Neoaves</taxon>
        <taxon>Telluraves</taxon>
        <taxon>Australaves</taxon>
        <taxon>Passeriformes</taxon>
        <taxon>Passeroidea</taxon>
        <taxon>Passeridae</taxon>
        <taxon>Chloebia</taxon>
    </lineage>
</organism>
<name>A0A3L8SPT1_CHLGU</name>
<dbReference type="Gene3D" id="2.20.80.10">
    <property type="entry name" value="Lipovitellin-phosvitin complex, chain A, domain 4"/>
    <property type="match status" value="1"/>
</dbReference>
<dbReference type="SUPFAM" id="SSF51445">
    <property type="entry name" value="(Trans)glycosidases"/>
    <property type="match status" value="1"/>
</dbReference>
<comment type="similarity">
    <text evidence="2">Belongs to the glycosyl hydrolase 18 family.</text>
</comment>
<evidence type="ECO:0000256" key="1">
    <source>
        <dbReference type="ARBA" id="ARBA00004371"/>
    </source>
</evidence>
<dbReference type="Pfam" id="PF00704">
    <property type="entry name" value="Glyco_hydro_18"/>
    <property type="match status" value="1"/>
</dbReference>
<evidence type="ECO:0000256" key="8">
    <source>
        <dbReference type="ARBA" id="ARBA00055477"/>
    </source>
</evidence>
<proteinExistence type="inferred from homology"/>
<evidence type="ECO:0000256" key="7">
    <source>
        <dbReference type="ARBA" id="ARBA00023295"/>
    </source>
</evidence>
<evidence type="ECO:0000256" key="10">
    <source>
        <dbReference type="SAM" id="MobiDB-lite"/>
    </source>
</evidence>
<dbReference type="InterPro" id="IPR051887">
    <property type="entry name" value="GH18_Domain-Containing"/>
</dbReference>
<dbReference type="GO" id="GO:0005615">
    <property type="term" value="C:extracellular space"/>
    <property type="evidence" value="ECO:0007669"/>
    <property type="project" value="TreeGrafter"/>
</dbReference>
<keyword evidence="4" id="KW-0378">Hydrolase</keyword>
<dbReference type="PROSITE" id="PS51233">
    <property type="entry name" value="VWFD"/>
    <property type="match status" value="1"/>
</dbReference>
<dbReference type="PROSITE" id="PS51910">
    <property type="entry name" value="GH18_2"/>
    <property type="match status" value="1"/>
</dbReference>
<dbReference type="GO" id="GO:0004568">
    <property type="term" value="F:chitinase activity"/>
    <property type="evidence" value="ECO:0007669"/>
    <property type="project" value="TreeGrafter"/>
</dbReference>
<feature type="compositionally biased region" description="Basic and acidic residues" evidence="10">
    <location>
        <begin position="391"/>
        <end position="403"/>
    </location>
</feature>
<dbReference type="InterPro" id="IPR015258">
    <property type="entry name" value="Vitellinogen_b-sht_shell"/>
</dbReference>
<dbReference type="PROSITE" id="PS01095">
    <property type="entry name" value="GH18_1"/>
    <property type="match status" value="1"/>
</dbReference>
<dbReference type="InterPro" id="IPR001223">
    <property type="entry name" value="Glyco_hydro18_cat"/>
</dbReference>
<dbReference type="GO" id="GO:0005764">
    <property type="term" value="C:lysosome"/>
    <property type="evidence" value="ECO:0007669"/>
    <property type="project" value="UniProtKB-SubCell"/>
</dbReference>
<dbReference type="SMART" id="SM00636">
    <property type="entry name" value="Glyco_18"/>
    <property type="match status" value="1"/>
</dbReference>
<dbReference type="FunFam" id="3.20.20.80:FF:000250">
    <property type="entry name" value="Probable di-N-acetylchitobiase 1"/>
    <property type="match status" value="1"/>
</dbReference>
<gene>
    <name evidence="13" type="ORF">DV515_00004877</name>
</gene>
<feature type="compositionally biased region" description="Basic and acidic residues" evidence="10">
    <location>
        <begin position="429"/>
        <end position="440"/>
    </location>
</feature>
<dbReference type="FunFam" id="3.10.50.10:FF:000006">
    <property type="entry name" value="Chitobiase, di-N-acetyl"/>
    <property type="match status" value="1"/>
</dbReference>
<comment type="caution">
    <text evidence="13">The sequence shown here is derived from an EMBL/GenBank/DDBJ whole genome shotgun (WGS) entry which is preliminary data.</text>
</comment>
<keyword evidence="5" id="KW-0325">Glycoprotein</keyword>
<dbReference type="GO" id="GO:0006032">
    <property type="term" value="P:chitin catabolic process"/>
    <property type="evidence" value="ECO:0007669"/>
    <property type="project" value="TreeGrafter"/>
</dbReference>
<dbReference type="InterPro" id="IPR037088">
    <property type="entry name" value="Vitellinogen_b-sht_shell_sf"/>
</dbReference>
<keyword evidence="6" id="KW-0458">Lysosome</keyword>
<dbReference type="GO" id="GO:0008061">
    <property type="term" value="F:chitin binding"/>
    <property type="evidence" value="ECO:0007669"/>
    <property type="project" value="InterPro"/>
</dbReference>
<dbReference type="GO" id="GO:0009313">
    <property type="term" value="P:oligosaccharide catabolic process"/>
    <property type="evidence" value="ECO:0007669"/>
    <property type="project" value="TreeGrafter"/>
</dbReference>
<comment type="subcellular location">
    <subcellularLocation>
        <location evidence="1">Lysosome</location>
    </subcellularLocation>
</comment>
<dbReference type="Pfam" id="PF00094">
    <property type="entry name" value="VWD"/>
    <property type="match status" value="1"/>
</dbReference>
<evidence type="ECO:0000256" key="9">
    <source>
        <dbReference type="ARBA" id="ARBA00074174"/>
    </source>
</evidence>
<evidence type="ECO:0000256" key="4">
    <source>
        <dbReference type="ARBA" id="ARBA00022801"/>
    </source>
</evidence>
<dbReference type="STRING" id="44316.ENSEGOP00005005007"/>
<dbReference type="Gene3D" id="3.10.50.10">
    <property type="match status" value="1"/>
</dbReference>
<dbReference type="SMART" id="SM00216">
    <property type="entry name" value="VWD"/>
    <property type="match status" value="1"/>
</dbReference>
<keyword evidence="3" id="KW-0732">Signal</keyword>
<dbReference type="GO" id="GO:0005319">
    <property type="term" value="F:lipid transporter activity"/>
    <property type="evidence" value="ECO:0007669"/>
    <property type="project" value="InterPro"/>
</dbReference>
<dbReference type="Pfam" id="PF09172">
    <property type="entry name" value="Vit_open_b-sht"/>
    <property type="match status" value="1"/>
</dbReference>
<dbReference type="InterPro" id="IPR015819">
    <property type="entry name" value="Lipid_transp_b-sht_shell"/>
</dbReference>
<evidence type="ECO:0000313" key="14">
    <source>
        <dbReference type="Proteomes" id="UP000276834"/>
    </source>
</evidence>
<dbReference type="InterPro" id="IPR017853">
    <property type="entry name" value="GH"/>
</dbReference>
<dbReference type="PANTHER" id="PTHR46290:SF1">
    <property type="entry name" value="DI-N-ACETYLCHITOBIASE"/>
    <property type="match status" value="1"/>
</dbReference>
<comment type="function">
    <text evidence="8">Involved in the degradation of asparagine-linked glycoproteins. Hydrolyze of N-acetyl-beta-D-glucosamine (1-4)N-acetylglucosamine chitobiose core from the reducing end of the bond, it requires prior cleavage by glycosylasparaginase.</text>
</comment>
<dbReference type="InterPro" id="IPR015255">
    <property type="entry name" value="Vitellinogen_open_b-sht"/>
</dbReference>
<evidence type="ECO:0000256" key="6">
    <source>
        <dbReference type="ARBA" id="ARBA00023228"/>
    </source>
</evidence>
<dbReference type="Gene3D" id="2.20.90.10">
    <property type="entry name" value="Vitellinogen, beta-sheet shell domain"/>
    <property type="match status" value="1"/>
</dbReference>
<dbReference type="SMART" id="SM01169">
    <property type="entry name" value="DUF1943"/>
    <property type="match status" value="1"/>
</dbReference>
<dbReference type="InterPro" id="IPR001579">
    <property type="entry name" value="Glyco_hydro_18_chit_AS"/>
</dbReference>
<dbReference type="InterPro" id="IPR029070">
    <property type="entry name" value="Chitinase_insertion_sf"/>
</dbReference>
<protein>
    <recommendedName>
        <fullName evidence="9">Di-N-acetylchitobiase</fullName>
    </recommendedName>
</protein>
<keyword evidence="14" id="KW-1185">Reference proteome</keyword>
<dbReference type="InterPro" id="IPR001846">
    <property type="entry name" value="VWF_type-D"/>
</dbReference>
<evidence type="ECO:0000256" key="2">
    <source>
        <dbReference type="ARBA" id="ARBA00009336"/>
    </source>
</evidence>
<dbReference type="AlphaFoldDB" id="A0A3L8SPT1"/>
<dbReference type="SUPFAM" id="SSF56968">
    <property type="entry name" value="Lipovitellin-phosvitin complex, beta-sheet shell regions"/>
    <property type="match status" value="2"/>
</dbReference>
<feature type="compositionally biased region" description="Low complexity" evidence="10">
    <location>
        <begin position="376"/>
        <end position="387"/>
    </location>
</feature>
<dbReference type="Proteomes" id="UP000276834">
    <property type="component" value="Unassembled WGS sequence"/>
</dbReference>
<dbReference type="SMART" id="SM01170">
    <property type="entry name" value="DUF1944"/>
    <property type="match status" value="1"/>
</dbReference>
<feature type="domain" description="GH18" evidence="12">
    <location>
        <begin position="923"/>
        <end position="1273"/>
    </location>
</feature>
<feature type="domain" description="VWFD" evidence="11">
    <location>
        <begin position="701"/>
        <end position="878"/>
    </location>
</feature>
<evidence type="ECO:0000256" key="5">
    <source>
        <dbReference type="ARBA" id="ARBA00023180"/>
    </source>
</evidence>
<evidence type="ECO:0000259" key="12">
    <source>
        <dbReference type="PROSITE" id="PS51910"/>
    </source>
</evidence>
<dbReference type="OrthoDB" id="73875at2759"/>
<dbReference type="CDD" id="cd02875">
    <property type="entry name" value="GH18_chitobiase"/>
    <property type="match status" value="1"/>
</dbReference>
<evidence type="ECO:0000259" key="11">
    <source>
        <dbReference type="PROSITE" id="PS51233"/>
    </source>
</evidence>
<dbReference type="PANTHER" id="PTHR46290">
    <property type="entry name" value="DI-N-ACETYLCHITOBIASE"/>
    <property type="match status" value="1"/>
</dbReference>
<dbReference type="EMBL" id="QUSF01000010">
    <property type="protein sequence ID" value="RLW06016.1"/>
    <property type="molecule type" value="Genomic_DNA"/>
</dbReference>